<evidence type="ECO:0000256" key="5">
    <source>
        <dbReference type="ARBA" id="ARBA00023049"/>
    </source>
</evidence>
<dbReference type="PROSITE" id="PS50106">
    <property type="entry name" value="PDZ"/>
    <property type="match status" value="1"/>
</dbReference>
<dbReference type="InterPro" id="IPR041489">
    <property type="entry name" value="PDZ_6"/>
</dbReference>
<gene>
    <name evidence="8" type="ORF">J7S20_06225</name>
</gene>
<dbReference type="Pfam" id="PF17820">
    <property type="entry name" value="PDZ_6"/>
    <property type="match status" value="1"/>
</dbReference>
<evidence type="ECO:0000259" key="7">
    <source>
        <dbReference type="PROSITE" id="PS50106"/>
    </source>
</evidence>
<dbReference type="Gene3D" id="2.30.42.10">
    <property type="match status" value="1"/>
</dbReference>
<comment type="similarity">
    <text evidence="6">Belongs to the peptidase M48 family.</text>
</comment>
<accession>A0A8T4IG95</accession>
<dbReference type="EMBL" id="JAGRQC010000001">
    <property type="protein sequence ID" value="MBR0552095.1"/>
    <property type="molecule type" value="Genomic_DNA"/>
</dbReference>
<dbReference type="InterPro" id="IPR036034">
    <property type="entry name" value="PDZ_sf"/>
</dbReference>
<protein>
    <submittedName>
        <fullName evidence="8">M48 family metalloprotease</fullName>
        <ecNumber evidence="8">3.4.24.-</ecNumber>
    </submittedName>
</protein>
<sequence>MRFAVCGILGALLSGCAVNTNVSPVQQLVGLRTADLRVHTIFDRLARANSDYCEAHKADFGVILHALGQYEGKYRSLAVRTYGFKTRLGVEAVVPGGPAAEAGLKQGDSIVSVAGHPLPDVTGVDLVSAVNRQLDAAQSEIDLVVVRGGAKQVVDMSPVRACAGEIDLDVDGSRDAGTDGSTVQLTSGLLNMIPNDDQLAAVIAHEFAHVVLNHPERLDRAGVSHGIFAGLGANGSAIRETERQADILSIFLMGNAGYRTVAAADFWEGPGRKLGGFLSDGTHDGWKERASLLRKMSTRYQSEPKAPIWMQLLNDRDKPLEINGKARDGA</sequence>
<dbReference type="SUPFAM" id="SSF50156">
    <property type="entry name" value="PDZ domain-like"/>
    <property type="match status" value="1"/>
</dbReference>
<keyword evidence="5 6" id="KW-0482">Metalloprotease</keyword>
<dbReference type="SMART" id="SM00228">
    <property type="entry name" value="PDZ"/>
    <property type="match status" value="1"/>
</dbReference>
<keyword evidence="2" id="KW-0479">Metal-binding</keyword>
<dbReference type="CDD" id="cd07342">
    <property type="entry name" value="M48C_Oma1_like"/>
    <property type="match status" value="1"/>
</dbReference>
<keyword evidence="9" id="KW-1185">Reference proteome</keyword>
<evidence type="ECO:0000256" key="4">
    <source>
        <dbReference type="ARBA" id="ARBA00022833"/>
    </source>
</evidence>
<reference evidence="8" key="1">
    <citation type="submission" date="2021-04" db="EMBL/GenBank/DDBJ databases">
        <title>Ouciella asimina sp. nov., isolated from the surface seawater in the hydrothermal field of Okinawa Trough.</title>
        <authorList>
            <person name="Shuang W."/>
        </authorList>
    </citation>
    <scope>NUCLEOTIDE SEQUENCE</scope>
    <source>
        <strain evidence="8">LXI357</strain>
    </source>
</reference>
<dbReference type="InterPro" id="IPR051156">
    <property type="entry name" value="Mito/Outer_Membr_Metalloprot"/>
</dbReference>
<evidence type="ECO:0000256" key="3">
    <source>
        <dbReference type="ARBA" id="ARBA00022801"/>
    </source>
</evidence>
<dbReference type="PANTHER" id="PTHR22726">
    <property type="entry name" value="METALLOENDOPEPTIDASE OMA1"/>
    <property type="match status" value="1"/>
</dbReference>
<dbReference type="Pfam" id="PF01435">
    <property type="entry name" value="Peptidase_M48"/>
    <property type="match status" value="1"/>
</dbReference>
<dbReference type="EC" id="3.4.24.-" evidence="8"/>
<comment type="caution">
    <text evidence="8">The sequence shown here is derived from an EMBL/GenBank/DDBJ whole genome shotgun (WGS) entry which is preliminary data.</text>
</comment>
<evidence type="ECO:0000256" key="1">
    <source>
        <dbReference type="ARBA" id="ARBA00022670"/>
    </source>
</evidence>
<evidence type="ECO:0000313" key="9">
    <source>
        <dbReference type="Proteomes" id="UP000676996"/>
    </source>
</evidence>
<keyword evidence="4 6" id="KW-0862">Zinc</keyword>
<dbReference type="GO" id="GO:0051603">
    <property type="term" value="P:proteolysis involved in protein catabolic process"/>
    <property type="evidence" value="ECO:0007669"/>
    <property type="project" value="TreeGrafter"/>
</dbReference>
<comment type="cofactor">
    <cofactor evidence="6">
        <name>Zn(2+)</name>
        <dbReference type="ChEBI" id="CHEBI:29105"/>
    </cofactor>
    <text evidence="6">Binds 1 zinc ion per subunit.</text>
</comment>
<evidence type="ECO:0000313" key="8">
    <source>
        <dbReference type="EMBL" id="MBR0552095.1"/>
    </source>
</evidence>
<keyword evidence="3 6" id="KW-0378">Hydrolase</keyword>
<dbReference type="GO" id="GO:0004222">
    <property type="term" value="F:metalloendopeptidase activity"/>
    <property type="evidence" value="ECO:0007669"/>
    <property type="project" value="InterPro"/>
</dbReference>
<dbReference type="Proteomes" id="UP000676996">
    <property type="component" value="Unassembled WGS sequence"/>
</dbReference>
<feature type="domain" description="PDZ" evidence="7">
    <location>
        <begin position="90"/>
        <end position="132"/>
    </location>
</feature>
<evidence type="ECO:0000256" key="2">
    <source>
        <dbReference type="ARBA" id="ARBA00022723"/>
    </source>
</evidence>
<keyword evidence="1 6" id="KW-0645">Protease</keyword>
<dbReference type="InterPro" id="IPR001915">
    <property type="entry name" value="Peptidase_M48"/>
</dbReference>
<dbReference type="AlphaFoldDB" id="A0A8T4IG95"/>
<dbReference type="PANTHER" id="PTHR22726:SF1">
    <property type="entry name" value="METALLOENDOPEPTIDASE OMA1, MITOCHONDRIAL"/>
    <property type="match status" value="1"/>
</dbReference>
<dbReference type="InterPro" id="IPR001478">
    <property type="entry name" value="PDZ"/>
</dbReference>
<name>A0A8T4IG95_9SPHN</name>
<dbReference type="GO" id="GO:0046872">
    <property type="term" value="F:metal ion binding"/>
    <property type="evidence" value="ECO:0007669"/>
    <property type="project" value="UniProtKB-KW"/>
</dbReference>
<proteinExistence type="inferred from homology"/>
<dbReference type="GO" id="GO:0016020">
    <property type="term" value="C:membrane"/>
    <property type="evidence" value="ECO:0007669"/>
    <property type="project" value="TreeGrafter"/>
</dbReference>
<dbReference type="PROSITE" id="PS51257">
    <property type="entry name" value="PROKAR_LIPOPROTEIN"/>
    <property type="match status" value="1"/>
</dbReference>
<organism evidence="8 9">
    <name type="scientific">Stakelama marina</name>
    <dbReference type="NCBI Taxonomy" id="2826939"/>
    <lineage>
        <taxon>Bacteria</taxon>
        <taxon>Pseudomonadati</taxon>
        <taxon>Pseudomonadota</taxon>
        <taxon>Alphaproteobacteria</taxon>
        <taxon>Sphingomonadales</taxon>
        <taxon>Sphingomonadaceae</taxon>
        <taxon>Stakelama</taxon>
    </lineage>
</organism>
<dbReference type="RefSeq" id="WP_284053345.1">
    <property type="nucleotide sequence ID" value="NZ_JAGRQC010000001.1"/>
</dbReference>
<evidence type="ECO:0000256" key="6">
    <source>
        <dbReference type="RuleBase" id="RU003983"/>
    </source>
</evidence>